<dbReference type="PANTHER" id="PTHR35218">
    <property type="entry name" value="RNASE H DOMAIN-CONTAINING PROTEIN"/>
    <property type="match status" value="1"/>
</dbReference>
<dbReference type="AlphaFoldDB" id="A0AAW1KYW8"/>
<proteinExistence type="predicted"/>
<accession>A0AAW1KYW8</accession>
<dbReference type="Pfam" id="PF03372">
    <property type="entry name" value="Exo_endo_phos"/>
    <property type="match status" value="1"/>
</dbReference>
<dbReference type="Gene3D" id="3.60.10.10">
    <property type="entry name" value="Endonuclease/exonuclease/phosphatase"/>
    <property type="match status" value="1"/>
</dbReference>
<feature type="non-terminal residue" evidence="2">
    <location>
        <position position="129"/>
    </location>
</feature>
<dbReference type="InterPro" id="IPR036691">
    <property type="entry name" value="Endo/exonu/phosph_ase_sf"/>
</dbReference>
<dbReference type="SUPFAM" id="SSF56219">
    <property type="entry name" value="DNase I-like"/>
    <property type="match status" value="1"/>
</dbReference>
<sequence>MVWNVQGTGSKNKISAIKEVVKTYKPSVLALVETHMGGDHAIKLGNILGYDGHSRVNAMGFSGGIWIYWKKDVVSVTPITEHAQFITMEVARNGEFPWLFSAVYADPDPTSRRELWQELETFARANNRP</sequence>
<feature type="domain" description="Endonuclease/exonuclease/phosphatase" evidence="1">
    <location>
        <begin position="1"/>
        <end position="125"/>
    </location>
</feature>
<evidence type="ECO:0000313" key="2">
    <source>
        <dbReference type="EMBL" id="KAK9724491.1"/>
    </source>
</evidence>
<evidence type="ECO:0000313" key="3">
    <source>
        <dbReference type="Proteomes" id="UP001443914"/>
    </source>
</evidence>
<reference evidence="2" key="1">
    <citation type="submission" date="2024-03" db="EMBL/GenBank/DDBJ databases">
        <title>WGS assembly of Saponaria officinalis var. Norfolk2.</title>
        <authorList>
            <person name="Jenkins J."/>
            <person name="Shu S."/>
            <person name="Grimwood J."/>
            <person name="Barry K."/>
            <person name="Goodstein D."/>
            <person name="Schmutz J."/>
            <person name="Leebens-Mack J."/>
            <person name="Osbourn A."/>
        </authorList>
    </citation>
    <scope>NUCLEOTIDE SEQUENCE [LARGE SCALE GENOMIC DNA]</scope>
    <source>
        <strain evidence="2">JIC</strain>
    </source>
</reference>
<dbReference type="GO" id="GO:0003824">
    <property type="term" value="F:catalytic activity"/>
    <property type="evidence" value="ECO:0007669"/>
    <property type="project" value="InterPro"/>
</dbReference>
<dbReference type="Proteomes" id="UP001443914">
    <property type="component" value="Unassembled WGS sequence"/>
</dbReference>
<dbReference type="PANTHER" id="PTHR35218:SF9">
    <property type="entry name" value="ENDONUCLEASE_EXONUCLEASE_PHOSPHATASE DOMAIN-CONTAINING PROTEIN"/>
    <property type="match status" value="1"/>
</dbReference>
<gene>
    <name evidence="2" type="ORF">RND81_05G076600</name>
</gene>
<name>A0AAW1KYW8_SAPOF</name>
<dbReference type="InterPro" id="IPR005135">
    <property type="entry name" value="Endo/exonuclease/phosphatase"/>
</dbReference>
<organism evidence="2 3">
    <name type="scientific">Saponaria officinalis</name>
    <name type="common">Common soapwort</name>
    <name type="synonym">Lychnis saponaria</name>
    <dbReference type="NCBI Taxonomy" id="3572"/>
    <lineage>
        <taxon>Eukaryota</taxon>
        <taxon>Viridiplantae</taxon>
        <taxon>Streptophyta</taxon>
        <taxon>Embryophyta</taxon>
        <taxon>Tracheophyta</taxon>
        <taxon>Spermatophyta</taxon>
        <taxon>Magnoliopsida</taxon>
        <taxon>eudicotyledons</taxon>
        <taxon>Gunneridae</taxon>
        <taxon>Pentapetalae</taxon>
        <taxon>Caryophyllales</taxon>
        <taxon>Caryophyllaceae</taxon>
        <taxon>Caryophylleae</taxon>
        <taxon>Saponaria</taxon>
    </lineage>
</organism>
<comment type="caution">
    <text evidence="2">The sequence shown here is derived from an EMBL/GenBank/DDBJ whole genome shotgun (WGS) entry which is preliminary data.</text>
</comment>
<evidence type="ECO:0000259" key="1">
    <source>
        <dbReference type="Pfam" id="PF03372"/>
    </source>
</evidence>
<dbReference type="EMBL" id="JBDFQZ010000005">
    <property type="protein sequence ID" value="KAK9724491.1"/>
    <property type="molecule type" value="Genomic_DNA"/>
</dbReference>
<protein>
    <recommendedName>
        <fullName evidence="1">Endonuclease/exonuclease/phosphatase domain-containing protein</fullName>
    </recommendedName>
</protein>
<keyword evidence="3" id="KW-1185">Reference proteome</keyword>